<dbReference type="PANTHER" id="PTHR27002:SF988">
    <property type="entry name" value="RECEPTOR-LIKE SERINE_THREONINE-PROTEIN KINASE"/>
    <property type="match status" value="1"/>
</dbReference>
<evidence type="ECO:0000256" key="3">
    <source>
        <dbReference type="ARBA" id="ARBA00022741"/>
    </source>
</evidence>
<dbReference type="GO" id="GO:0005524">
    <property type="term" value="F:ATP binding"/>
    <property type="evidence" value="ECO:0007669"/>
    <property type="project" value="UniProtKB-KW"/>
</dbReference>
<dbReference type="InterPro" id="IPR011009">
    <property type="entry name" value="Kinase-like_dom_sf"/>
</dbReference>
<dbReference type="PROSITE" id="PS50011">
    <property type="entry name" value="PROTEIN_KINASE_DOM"/>
    <property type="match status" value="1"/>
</dbReference>
<feature type="chain" id="PRO_5010585546" evidence="7">
    <location>
        <begin position="24"/>
        <end position="203"/>
    </location>
</feature>
<name>A0A1U7VHF9_NICSY</name>
<dbReference type="RefSeq" id="XP_009764341.1">
    <property type="nucleotide sequence ID" value="XM_009766039.1"/>
</dbReference>
<evidence type="ECO:0000313" key="9">
    <source>
        <dbReference type="Proteomes" id="UP000189701"/>
    </source>
</evidence>
<dbReference type="Gene3D" id="3.30.200.20">
    <property type="entry name" value="Phosphorylase Kinase, domain 1"/>
    <property type="match status" value="1"/>
</dbReference>
<evidence type="ECO:0000256" key="7">
    <source>
        <dbReference type="SAM" id="SignalP"/>
    </source>
</evidence>
<keyword evidence="9" id="KW-1185">Reference proteome</keyword>
<keyword evidence="2" id="KW-0808">Transferase</keyword>
<keyword evidence="5" id="KW-0067">ATP-binding</keyword>
<feature type="signal peptide" evidence="7">
    <location>
        <begin position="1"/>
        <end position="23"/>
    </location>
</feature>
<evidence type="ECO:0000259" key="8">
    <source>
        <dbReference type="PROSITE" id="PS50011"/>
    </source>
</evidence>
<evidence type="ECO:0000256" key="5">
    <source>
        <dbReference type="ARBA" id="ARBA00022840"/>
    </source>
</evidence>
<dbReference type="SUPFAM" id="SSF56112">
    <property type="entry name" value="Protein kinase-like (PK-like)"/>
    <property type="match status" value="1"/>
</dbReference>
<reference evidence="10" key="2">
    <citation type="submission" date="2025-08" db="UniProtKB">
        <authorList>
            <consortium name="RefSeq"/>
        </authorList>
    </citation>
    <scope>IDENTIFICATION</scope>
    <source>
        <tissue evidence="10">Leaf</tissue>
    </source>
</reference>
<gene>
    <name evidence="10" type="primary">LOC104216076</name>
</gene>
<sequence length="203" mass="22759">MEIKNKKFLFFLQFVLFLCLCFGANTIATNETLSPGDTLDADKTITMSVTRVSSGGKFEMGFFKPVAYQTHKSRRLKVVFPTTIAATLFLCSFIYLLYRTRRARSKGNSQPNNCLNTEKGENDLINEEDEKGIDIQFFTLESILAATDNFSEENKLGRGGFGPVYKGKFQGGQEIAIKRLSAQSGQGINEFKNEVVLIARLQH</sequence>
<evidence type="ECO:0000256" key="6">
    <source>
        <dbReference type="SAM" id="Phobius"/>
    </source>
</evidence>
<reference evidence="9" key="1">
    <citation type="journal article" date="2013" name="Genome Biol.">
        <title>Reference genomes and transcriptomes of Nicotiana sylvestris and Nicotiana tomentosiformis.</title>
        <authorList>
            <person name="Sierro N."/>
            <person name="Battey J.N."/>
            <person name="Ouadi S."/>
            <person name="Bovet L."/>
            <person name="Goepfert S."/>
            <person name="Bakaher N."/>
            <person name="Peitsch M.C."/>
            <person name="Ivanov N.V."/>
        </authorList>
    </citation>
    <scope>NUCLEOTIDE SEQUENCE [LARGE SCALE GENOMIC DNA]</scope>
</reference>
<evidence type="ECO:0000313" key="10">
    <source>
        <dbReference type="RefSeq" id="XP_009764341.1"/>
    </source>
</evidence>
<keyword evidence="1" id="KW-0723">Serine/threonine-protein kinase</keyword>
<keyword evidence="6" id="KW-0472">Membrane</keyword>
<proteinExistence type="predicted"/>
<evidence type="ECO:0000256" key="2">
    <source>
        <dbReference type="ARBA" id="ARBA00022679"/>
    </source>
</evidence>
<keyword evidence="4" id="KW-0418">Kinase</keyword>
<dbReference type="GO" id="GO:0005886">
    <property type="term" value="C:plasma membrane"/>
    <property type="evidence" value="ECO:0007669"/>
    <property type="project" value="TreeGrafter"/>
</dbReference>
<dbReference type="PANTHER" id="PTHR27002">
    <property type="entry name" value="RECEPTOR-LIKE SERINE/THREONINE-PROTEIN KINASE SD1-8"/>
    <property type="match status" value="1"/>
</dbReference>
<dbReference type="InterPro" id="IPR000719">
    <property type="entry name" value="Prot_kinase_dom"/>
</dbReference>
<organism evidence="9 10">
    <name type="scientific">Nicotiana sylvestris</name>
    <name type="common">Wood tobacco</name>
    <name type="synonym">South American tobacco</name>
    <dbReference type="NCBI Taxonomy" id="4096"/>
    <lineage>
        <taxon>Eukaryota</taxon>
        <taxon>Viridiplantae</taxon>
        <taxon>Streptophyta</taxon>
        <taxon>Embryophyta</taxon>
        <taxon>Tracheophyta</taxon>
        <taxon>Spermatophyta</taxon>
        <taxon>Magnoliopsida</taxon>
        <taxon>eudicotyledons</taxon>
        <taxon>Gunneridae</taxon>
        <taxon>Pentapetalae</taxon>
        <taxon>asterids</taxon>
        <taxon>lamiids</taxon>
        <taxon>Solanales</taxon>
        <taxon>Solanaceae</taxon>
        <taxon>Nicotianoideae</taxon>
        <taxon>Nicotianeae</taxon>
        <taxon>Nicotiana</taxon>
    </lineage>
</organism>
<feature type="transmembrane region" description="Helical" evidence="6">
    <location>
        <begin position="78"/>
        <end position="98"/>
    </location>
</feature>
<dbReference type="GO" id="GO:0004674">
    <property type="term" value="F:protein serine/threonine kinase activity"/>
    <property type="evidence" value="ECO:0007669"/>
    <property type="project" value="UniProtKB-KW"/>
</dbReference>
<dbReference type="Proteomes" id="UP000189701">
    <property type="component" value="Unplaced"/>
</dbReference>
<keyword evidence="3" id="KW-0547">Nucleotide-binding</keyword>
<feature type="domain" description="Protein kinase" evidence="8">
    <location>
        <begin position="150"/>
        <end position="203"/>
    </location>
</feature>
<evidence type="ECO:0000256" key="1">
    <source>
        <dbReference type="ARBA" id="ARBA00022527"/>
    </source>
</evidence>
<keyword evidence="6" id="KW-0812">Transmembrane</keyword>
<accession>A0A1U7VHF9</accession>
<keyword evidence="6" id="KW-1133">Transmembrane helix</keyword>
<keyword evidence="7" id="KW-0732">Signal</keyword>
<dbReference type="FunFam" id="3.30.200.20:FF:001858">
    <property type="entry name" value="Uncharacterized protein"/>
    <property type="match status" value="1"/>
</dbReference>
<evidence type="ECO:0000256" key="4">
    <source>
        <dbReference type="ARBA" id="ARBA00022777"/>
    </source>
</evidence>
<protein>
    <submittedName>
        <fullName evidence="10">G-type lectin S-receptor-like serine/threonine-protein kinase At4g03230</fullName>
    </submittedName>
</protein>
<dbReference type="AlphaFoldDB" id="A0A1U7VHF9"/>